<dbReference type="Gene3D" id="3.90.660.10">
    <property type="match status" value="1"/>
</dbReference>
<name>A0A4E0RF98_FASHE</name>
<keyword evidence="3" id="KW-0175">Coiled coil</keyword>
<feature type="region of interest" description="Disordered" evidence="4">
    <location>
        <begin position="636"/>
        <end position="664"/>
    </location>
</feature>
<feature type="compositionally biased region" description="Polar residues" evidence="4">
    <location>
        <begin position="1125"/>
        <end position="1153"/>
    </location>
</feature>
<feature type="compositionally biased region" description="Acidic residues" evidence="4">
    <location>
        <begin position="111"/>
        <end position="134"/>
    </location>
</feature>
<dbReference type="Gene3D" id="1.10.287.80">
    <property type="entry name" value="ATP synthase, gamma subunit, helix hairpin domain"/>
    <property type="match status" value="1"/>
</dbReference>
<feature type="compositionally biased region" description="Polar residues" evidence="4">
    <location>
        <begin position="876"/>
        <end position="889"/>
    </location>
</feature>
<gene>
    <name evidence="6" type="ORF">D915_003384</name>
</gene>
<dbReference type="SUPFAM" id="SSF54373">
    <property type="entry name" value="FAD-linked reductases, C-terminal domain"/>
    <property type="match status" value="2"/>
</dbReference>
<dbReference type="Gene3D" id="3.50.50.60">
    <property type="entry name" value="FAD/NAD(P)-binding domain"/>
    <property type="match status" value="2"/>
</dbReference>
<dbReference type="SUPFAM" id="SSF51905">
    <property type="entry name" value="FAD/NAD(P)-binding domain"/>
    <property type="match status" value="2"/>
</dbReference>
<dbReference type="Proteomes" id="UP000230066">
    <property type="component" value="Unassembled WGS sequence"/>
</dbReference>
<evidence type="ECO:0000259" key="5">
    <source>
        <dbReference type="Pfam" id="PF01593"/>
    </source>
</evidence>
<dbReference type="PANTHER" id="PTHR10742">
    <property type="entry name" value="FLAVIN MONOAMINE OXIDASE"/>
    <property type="match status" value="1"/>
</dbReference>
<feature type="compositionally biased region" description="Low complexity" evidence="4">
    <location>
        <begin position="988"/>
        <end position="999"/>
    </location>
</feature>
<feature type="compositionally biased region" description="Basic and acidic residues" evidence="4">
    <location>
        <begin position="636"/>
        <end position="646"/>
    </location>
</feature>
<dbReference type="GO" id="GO:0006338">
    <property type="term" value="P:chromatin remodeling"/>
    <property type="evidence" value="ECO:0007669"/>
    <property type="project" value="TreeGrafter"/>
</dbReference>
<feature type="compositionally biased region" description="Low complexity" evidence="4">
    <location>
        <begin position="226"/>
        <end position="249"/>
    </location>
</feature>
<feature type="compositionally biased region" description="Polar residues" evidence="4">
    <location>
        <begin position="253"/>
        <end position="265"/>
    </location>
</feature>
<feature type="domain" description="Amine oxidase" evidence="5">
    <location>
        <begin position="707"/>
        <end position="987"/>
    </location>
</feature>
<dbReference type="InterPro" id="IPR036188">
    <property type="entry name" value="FAD/NAD-bd_sf"/>
</dbReference>
<feature type="compositionally biased region" description="Polar residues" evidence="4">
    <location>
        <begin position="1010"/>
        <end position="1020"/>
    </location>
</feature>
<evidence type="ECO:0000313" key="6">
    <source>
        <dbReference type="EMBL" id="THD25435.1"/>
    </source>
</evidence>
<dbReference type="PANTHER" id="PTHR10742:SF386">
    <property type="entry name" value="LYSINE-SPECIFIC HISTONE DEMETHYLASE 1A"/>
    <property type="match status" value="1"/>
</dbReference>
<keyword evidence="2" id="KW-0560">Oxidoreductase</keyword>
<dbReference type="Pfam" id="PF01593">
    <property type="entry name" value="Amino_oxidase"/>
    <property type="match status" value="3"/>
</dbReference>
<evidence type="ECO:0000256" key="4">
    <source>
        <dbReference type="SAM" id="MobiDB-lite"/>
    </source>
</evidence>
<dbReference type="InterPro" id="IPR036388">
    <property type="entry name" value="WH-like_DNA-bd_sf"/>
</dbReference>
<feature type="region of interest" description="Disordered" evidence="4">
    <location>
        <begin position="869"/>
        <end position="889"/>
    </location>
</feature>
<feature type="region of interest" description="Disordered" evidence="4">
    <location>
        <begin position="1119"/>
        <end position="1160"/>
    </location>
</feature>
<sequence length="1223" mass="134073">MPRGRRGRRSVGLPGRPKNTSQSASDEDTPASQPNDASADLEDRRVDSKRVSRSAGNDKVVHIVEEEDEEHEEEGEEDENVHGDEVDENDEEEEDLETGQSAMHGRRLTEGEIDVDDADSVSAEEEPMEEEADDLLSPAEKAARICRLPAKDTHTDEILLFPFLDTCTRPLREAYICVRNFACMLWSEDPCVQVTLTRLASYVTNNMSAENMRLMLDAGLTAPLPSSATTSTSGSVSAQYGSNSSASSVCEEPNSTGTNVSTAGNSHGIHQDNAKHTKDSTRSSHSRHTNALSALPPNWSPWGTPQARANRDKLCYYAILYLERYGHINFGLFRVSSIPLTHMSVRTSTHGSDATDIHVQSETPTTPRRAAAERALAVTRRNGGTNTGPLTSPNQALHIIVLGAGMAGLMVARQLTYFGVKVTLLESRDRVGGRIWSHRKGEAFGELGAMIVTGLSANPVSVLARQIPLTLVPINTECSLHDSRGRLIPREMDNKIEEEFNRLLGTAAYLCHAKSMDSITLENGSEKPLSLGEVIELLIRYQDKHRVQLKVTHRKLIVKLLERKNELLNQMAIERQNIEDAYERWQTASARANPCSVVTPRVESLQMAQFGVGGELSLAVQRAPVAADIKPDVTELERYNESRSTDHGATGRNESRHSMQSTKPASLPVYNVSAQFEVRRLLSELHEAWKKFDPLQDALNRVNRQLEILLQYPPQDVYLTEAERRTLDWHLANLEFANATELRNLSLRHWDQDDVFELNGDHCVVKEGYGAVTDALATCITNGLHVPSATNVLGTPNVKHRDYVTSYQFGSGHIELKSSVKRIILSNKGVRVEALNAAFSQDDLIEHEAHVVVCTLPLGILKESVKHPHQVRPESAKSTPSKLSSGPQSVSGMDYTVAALTRLTSPVFQPALPDWKVEAINRLGFGVLNKVVLFFERCFWDRSQNVFGHVGESTDKRGELYMFWSVSDRPVLTALVAGRAAVELEQQQHISQSQSVSPQRDSPGSRAFPTASTAQKTSIHSGMISGLSGSTTTSSATAGTASLSALQEPIVARAMQILRAIFGQDPVVNGISSASISERKRIVPNPIDAIVTRWRSDPHSRGSYSYVGVTASGADYDQLSEPVTLPSSESDSNVNVKTSVERSSPTKQSTSSAEDAPSNAPATSIPRLFFAGEHTCRCYPATVHGALLSGLREAARIANTFFPGSTPVYDPGFKLNTNITRVV</sequence>
<feature type="compositionally biased region" description="Polar residues" evidence="4">
    <location>
        <begin position="18"/>
        <end position="36"/>
    </location>
</feature>
<feature type="region of interest" description="Disordered" evidence="4">
    <location>
        <begin position="226"/>
        <end position="304"/>
    </location>
</feature>
<dbReference type="GO" id="GO:0003682">
    <property type="term" value="F:chromatin binding"/>
    <property type="evidence" value="ECO:0007669"/>
    <property type="project" value="TreeGrafter"/>
</dbReference>
<feature type="compositionally biased region" description="Basic and acidic residues" evidence="4">
    <location>
        <begin position="269"/>
        <end position="282"/>
    </location>
</feature>
<evidence type="ECO:0000256" key="3">
    <source>
        <dbReference type="SAM" id="Coils"/>
    </source>
</evidence>
<feature type="domain" description="Amine oxidase" evidence="5">
    <location>
        <begin position="406"/>
        <end position="517"/>
    </location>
</feature>
<dbReference type="GO" id="GO:0032259">
    <property type="term" value="P:methylation"/>
    <property type="evidence" value="ECO:0007669"/>
    <property type="project" value="UniProtKB-KW"/>
</dbReference>
<feature type="coiled-coil region" evidence="3">
    <location>
        <begin position="557"/>
        <end position="588"/>
    </location>
</feature>
<reference evidence="6" key="1">
    <citation type="submission" date="2019-03" db="EMBL/GenBank/DDBJ databases">
        <title>Improved annotation for the trematode Fasciola hepatica.</title>
        <authorList>
            <person name="Choi Y.-J."/>
            <person name="Martin J."/>
            <person name="Mitreva M."/>
        </authorList>
    </citation>
    <scope>NUCLEOTIDE SEQUENCE [LARGE SCALE GENOMIC DNA]</scope>
</reference>
<feature type="domain" description="Amine oxidase" evidence="5">
    <location>
        <begin position="1047"/>
        <end position="1197"/>
    </location>
</feature>
<evidence type="ECO:0000313" key="7">
    <source>
        <dbReference type="Proteomes" id="UP000230066"/>
    </source>
</evidence>
<feature type="region of interest" description="Disordered" evidence="4">
    <location>
        <begin position="988"/>
        <end position="1031"/>
    </location>
</feature>
<comment type="similarity">
    <text evidence="1">Belongs to the flavin monoamine oxidase family.</text>
</comment>
<proteinExistence type="inferred from homology"/>
<dbReference type="GO" id="GO:0050660">
    <property type="term" value="F:flavin adenine dinucleotide binding"/>
    <property type="evidence" value="ECO:0007669"/>
    <property type="project" value="TreeGrafter"/>
</dbReference>
<feature type="region of interest" description="Disordered" evidence="4">
    <location>
        <begin position="1"/>
        <end position="136"/>
    </location>
</feature>
<organism evidence="6 7">
    <name type="scientific">Fasciola hepatica</name>
    <name type="common">Liver fluke</name>
    <dbReference type="NCBI Taxonomy" id="6192"/>
    <lineage>
        <taxon>Eukaryota</taxon>
        <taxon>Metazoa</taxon>
        <taxon>Spiralia</taxon>
        <taxon>Lophotrochozoa</taxon>
        <taxon>Platyhelminthes</taxon>
        <taxon>Trematoda</taxon>
        <taxon>Digenea</taxon>
        <taxon>Plagiorchiida</taxon>
        <taxon>Echinostomata</taxon>
        <taxon>Echinostomatoidea</taxon>
        <taxon>Fasciolidae</taxon>
        <taxon>Fasciola</taxon>
    </lineage>
</organism>
<evidence type="ECO:0000256" key="1">
    <source>
        <dbReference type="ARBA" id="ARBA00005995"/>
    </source>
</evidence>
<dbReference type="GO" id="GO:0016491">
    <property type="term" value="F:oxidoreductase activity"/>
    <property type="evidence" value="ECO:0007669"/>
    <property type="project" value="UniProtKB-KW"/>
</dbReference>
<dbReference type="InterPro" id="IPR050281">
    <property type="entry name" value="Flavin_monoamine_oxidase"/>
</dbReference>
<feature type="compositionally biased region" description="Acidic residues" evidence="4">
    <location>
        <begin position="65"/>
        <end position="97"/>
    </location>
</feature>
<keyword evidence="7" id="KW-1185">Reference proteome</keyword>
<dbReference type="InterPro" id="IPR002937">
    <property type="entry name" value="Amino_oxidase"/>
</dbReference>
<protein>
    <submittedName>
        <fullName evidence="6">Lysine-specific histone demethylase 1A</fullName>
    </submittedName>
</protein>
<evidence type="ECO:0000256" key="2">
    <source>
        <dbReference type="ARBA" id="ARBA00023002"/>
    </source>
</evidence>
<accession>A0A4E0RF98</accession>
<dbReference type="Gene3D" id="1.10.10.10">
    <property type="entry name" value="Winged helix-like DNA-binding domain superfamily/Winged helix DNA-binding domain"/>
    <property type="match status" value="1"/>
</dbReference>
<dbReference type="GO" id="GO:0008168">
    <property type="term" value="F:methyltransferase activity"/>
    <property type="evidence" value="ECO:0007669"/>
    <property type="project" value="UniProtKB-KW"/>
</dbReference>
<feature type="compositionally biased region" description="Basic and acidic residues" evidence="4">
    <location>
        <begin position="41"/>
        <end position="50"/>
    </location>
</feature>
<comment type="caution">
    <text evidence="6">The sequence shown here is derived from an EMBL/GenBank/DDBJ whole genome shotgun (WGS) entry which is preliminary data.</text>
</comment>
<feature type="region of interest" description="Disordered" evidence="4">
    <location>
        <begin position="348"/>
        <end position="369"/>
    </location>
</feature>
<dbReference type="AlphaFoldDB" id="A0A4E0RF98"/>
<dbReference type="EMBL" id="JXXN02001143">
    <property type="protein sequence ID" value="THD25435.1"/>
    <property type="molecule type" value="Genomic_DNA"/>
</dbReference>